<evidence type="ECO:0000313" key="3">
    <source>
        <dbReference type="Proteomes" id="UP000257045"/>
    </source>
</evidence>
<dbReference type="Pfam" id="PF24323">
    <property type="entry name" value="DUF7494"/>
    <property type="match status" value="1"/>
</dbReference>
<reference evidence="2 3" key="1">
    <citation type="submission" date="2018-04" db="EMBL/GenBank/DDBJ databases">
        <title>Novel Campyloabacter and Helicobacter Species and Strains.</title>
        <authorList>
            <person name="Mannion A.J."/>
            <person name="Shen Z."/>
            <person name="Fox J.G."/>
        </authorList>
    </citation>
    <scope>NUCLEOTIDE SEQUENCE [LARGE SCALE GENOMIC DNA]</scope>
    <source>
        <strain evidence="2 3">MIT 04-9366</strain>
    </source>
</reference>
<dbReference type="SUPFAM" id="SSF48452">
    <property type="entry name" value="TPR-like"/>
    <property type="match status" value="1"/>
</dbReference>
<dbReference type="InterPro" id="IPR019734">
    <property type="entry name" value="TPR_rpt"/>
</dbReference>
<evidence type="ECO:0000259" key="1">
    <source>
        <dbReference type="Pfam" id="PF24323"/>
    </source>
</evidence>
<accession>A0A3D8IZ70</accession>
<protein>
    <recommendedName>
        <fullName evidence="1">DUF7494 domain-containing protein</fullName>
    </recommendedName>
</protein>
<dbReference type="Gene3D" id="1.25.40.10">
    <property type="entry name" value="Tetratricopeptide repeat domain"/>
    <property type="match status" value="3"/>
</dbReference>
<dbReference type="OrthoDB" id="5337154at2"/>
<dbReference type="InterPro" id="IPR011990">
    <property type="entry name" value="TPR-like_helical_dom_sf"/>
</dbReference>
<dbReference type="AlphaFoldDB" id="A0A3D8IZ70"/>
<evidence type="ECO:0000313" key="2">
    <source>
        <dbReference type="EMBL" id="RDU70559.1"/>
    </source>
</evidence>
<sequence>MRIIIALFVGFLGLSALEVEVNFGKQNNEDFSVLNLRHDKPFECKENINVYNEITSVDCYIDQTPINNFVPTNTIFFNFATKVIDNKLHLIITPKHKLKLYSTFLDLKTSTPIPKERPKKSKYWQIIGYISKIPFLSQKQTSGLNFPIKIPSVDNLYIKQLDINLRPLRYEEGLDFDRLKEIRMLFNQQKYAEVVSETTKALKVFPKSIFKKDFLLYKIKALTYFPTKDNLNTIITLSLEWIKDYPSDKSIPEVLYNLANTYAQIYLNDEAYYYYKRVINEYGDTDWMALAKMQLARNFAAEGLYKVTPNLFVEAYRSAKTKKTADKIAIEWALFNLSQDDLEKTKELVSLVLKDNPSYFLEDVQSSISLANALANHELYEIAGEIGSYLIKSLPPQDDRLENLIDSVAQWYQQAGDLDNARKYNLEFLKRYPNSKNYKSVVLRNDRLLFKLDENKTPEEKIKVFDDIIQRYPDSKEAEIAYSLKAEALFELKRYQEILDIQSHLQDSPLPAKARNALILENLKSLECKKIPSLLQGSDIGAFDKESKLQLFDCLYSISYYQDAKKIIESQNLETLNAQEKLPWTYRIAKVLYELGDFSQSRLAGMDTSQIAHALNLKEYYDVDFVLFNDFAELKLKDNAKKTSALLQKEFPQDKRMLPVWNTLLKWAQEENDNNSIEVYAKDILSLEEKLNIYDYSPYVNLILIETLNKMGRFKEAKEYVDKLLEGNLTQEDRQKILYLQGSLLKALGEDASKSFEECQKIQIDSNWKTLCQKSLELIKSK</sequence>
<keyword evidence="3" id="KW-1185">Reference proteome</keyword>
<comment type="caution">
    <text evidence="2">The sequence shown here is derived from an EMBL/GenBank/DDBJ whole genome shotgun (WGS) entry which is preliminary data.</text>
</comment>
<dbReference type="Proteomes" id="UP000257045">
    <property type="component" value="Unassembled WGS sequence"/>
</dbReference>
<feature type="domain" description="DUF7494" evidence="1">
    <location>
        <begin position="17"/>
        <end position="132"/>
    </location>
</feature>
<proteinExistence type="predicted"/>
<organism evidence="2 3">
    <name type="scientific">Helicobacter brantae</name>
    <dbReference type="NCBI Taxonomy" id="375927"/>
    <lineage>
        <taxon>Bacteria</taxon>
        <taxon>Pseudomonadati</taxon>
        <taxon>Campylobacterota</taxon>
        <taxon>Epsilonproteobacteria</taxon>
        <taxon>Campylobacterales</taxon>
        <taxon>Helicobacteraceae</taxon>
        <taxon>Helicobacter</taxon>
    </lineage>
</organism>
<dbReference type="Pfam" id="PF13174">
    <property type="entry name" value="TPR_6"/>
    <property type="match status" value="1"/>
</dbReference>
<name>A0A3D8IZ70_9HELI</name>
<dbReference type="InterPro" id="IPR055917">
    <property type="entry name" value="DUF7494"/>
</dbReference>
<dbReference type="EMBL" id="NXLV01000008">
    <property type="protein sequence ID" value="RDU70559.1"/>
    <property type="molecule type" value="Genomic_DNA"/>
</dbReference>
<dbReference type="RefSeq" id="WP_115569654.1">
    <property type="nucleotide sequence ID" value="NZ_NXLV01000008.1"/>
</dbReference>
<gene>
    <name evidence="2" type="ORF">CQA58_05145</name>
</gene>